<accession>A0AC61DB59</accession>
<gene>
    <name evidence="1" type="ORF">CS063_10210</name>
</gene>
<name>A0AC61DB59_9FIRM</name>
<proteinExistence type="predicted"/>
<organism evidence="1 2">
    <name type="scientific">Sporanaerobium hydrogeniformans</name>
    <dbReference type="NCBI Taxonomy" id="3072179"/>
    <lineage>
        <taxon>Bacteria</taxon>
        <taxon>Bacillati</taxon>
        <taxon>Bacillota</taxon>
        <taxon>Clostridia</taxon>
        <taxon>Lachnospirales</taxon>
        <taxon>Lachnospiraceae</taxon>
        <taxon>Sporanaerobium</taxon>
    </lineage>
</organism>
<dbReference type="EMBL" id="PEDL01000010">
    <property type="protein sequence ID" value="PHV70455.1"/>
    <property type="molecule type" value="Genomic_DNA"/>
</dbReference>
<dbReference type="Proteomes" id="UP000224460">
    <property type="component" value="Unassembled WGS sequence"/>
</dbReference>
<evidence type="ECO:0000313" key="1">
    <source>
        <dbReference type="EMBL" id="PHV70455.1"/>
    </source>
</evidence>
<evidence type="ECO:0000313" key="2">
    <source>
        <dbReference type="Proteomes" id="UP000224460"/>
    </source>
</evidence>
<comment type="caution">
    <text evidence="1">The sequence shown here is derived from an EMBL/GenBank/DDBJ whole genome shotgun (WGS) entry which is preliminary data.</text>
</comment>
<keyword evidence="2" id="KW-1185">Reference proteome</keyword>
<reference evidence="1" key="1">
    <citation type="submission" date="2017-10" db="EMBL/GenBank/DDBJ databases">
        <title>Genome sequence of cellulolytic Lachnospiraceae bacterium XHS1971 isolated from hotspring sediment.</title>
        <authorList>
            <person name="Vasudevan G."/>
            <person name="Joshi A.J."/>
            <person name="Hivarkar S."/>
            <person name="Lanjekar V.B."/>
            <person name="Dhakephalkar P.K."/>
            <person name="Dagar S."/>
        </authorList>
    </citation>
    <scope>NUCLEOTIDE SEQUENCE</scope>
    <source>
        <strain evidence="1">XHS1971</strain>
    </source>
</reference>
<protein>
    <submittedName>
        <fullName evidence="1">Uncharacterized protein</fullName>
    </submittedName>
</protein>
<sequence>MIVPNYRLTQLINFIGQRKLKQVGLLACTTCAHLLENTLASVTPQMTLPQIPLLDRNYFIPFTAINPDEAYEKEAAYEQDPSYNLAVLSTTNLSSYALVYHALTLPSGEVLGSNLEENVSDLPIPLGPQNHYALQTTGPLFHYSDPLGIGFSYFYPQVNRQPEALICTECGRIYLPHPESHTLTPLPAFLSYAQQETLKGFVVDVYL</sequence>